<evidence type="ECO:0008006" key="4">
    <source>
        <dbReference type="Google" id="ProtNLM"/>
    </source>
</evidence>
<dbReference type="PANTHER" id="PTHR14614">
    <property type="entry name" value="HEPATOCELLULAR CARCINOMA-ASSOCIATED ANTIGEN"/>
    <property type="match status" value="1"/>
</dbReference>
<dbReference type="GO" id="GO:0008757">
    <property type="term" value="F:S-adenosylmethionine-dependent methyltransferase activity"/>
    <property type="evidence" value="ECO:0007669"/>
    <property type="project" value="UniProtKB-ARBA"/>
</dbReference>
<feature type="region of interest" description="Disordered" evidence="1">
    <location>
        <begin position="178"/>
        <end position="222"/>
    </location>
</feature>
<dbReference type="STRING" id="71784.A0A1Y2AKS0"/>
<dbReference type="GO" id="GO:0032991">
    <property type="term" value="C:protein-containing complex"/>
    <property type="evidence" value="ECO:0007669"/>
    <property type="project" value="TreeGrafter"/>
</dbReference>
<dbReference type="OrthoDB" id="2529286at2759"/>
<dbReference type="PANTHER" id="PTHR14614:SF109">
    <property type="entry name" value="RIBOSOMAL LYSINE N-METHYLTRANSFERASE 5"/>
    <property type="match status" value="1"/>
</dbReference>
<evidence type="ECO:0000256" key="1">
    <source>
        <dbReference type="SAM" id="MobiDB-lite"/>
    </source>
</evidence>
<gene>
    <name evidence="2" type="ORF">BCR39DRAFT_550013</name>
</gene>
<comment type="caution">
    <text evidence="2">The sequence shown here is derived from an EMBL/GenBank/DDBJ whole genome shotgun (WGS) entry which is preliminary data.</text>
</comment>
<evidence type="ECO:0000313" key="2">
    <source>
        <dbReference type="EMBL" id="ORY23141.1"/>
    </source>
</evidence>
<feature type="region of interest" description="Disordered" evidence="1">
    <location>
        <begin position="238"/>
        <end position="261"/>
    </location>
</feature>
<organism evidence="2 3">
    <name type="scientific">Naematelia encephala</name>
    <dbReference type="NCBI Taxonomy" id="71784"/>
    <lineage>
        <taxon>Eukaryota</taxon>
        <taxon>Fungi</taxon>
        <taxon>Dikarya</taxon>
        <taxon>Basidiomycota</taxon>
        <taxon>Agaricomycotina</taxon>
        <taxon>Tremellomycetes</taxon>
        <taxon>Tremellales</taxon>
        <taxon>Naemateliaceae</taxon>
        <taxon>Naematelia</taxon>
    </lineage>
</organism>
<feature type="compositionally biased region" description="Polar residues" evidence="1">
    <location>
        <begin position="251"/>
        <end position="260"/>
    </location>
</feature>
<dbReference type="Gene3D" id="3.40.50.150">
    <property type="entry name" value="Vaccinia Virus protein VP39"/>
    <property type="match status" value="1"/>
</dbReference>
<protein>
    <recommendedName>
        <fullName evidence="4">Methyltransferase-domain-containing protein</fullName>
    </recommendedName>
</protein>
<keyword evidence="3" id="KW-1185">Reference proteome</keyword>
<reference evidence="2 3" key="1">
    <citation type="submission" date="2016-07" db="EMBL/GenBank/DDBJ databases">
        <title>Pervasive Adenine N6-methylation of Active Genes in Fungi.</title>
        <authorList>
            <consortium name="DOE Joint Genome Institute"/>
            <person name="Mondo S.J."/>
            <person name="Dannebaum R.O."/>
            <person name="Kuo R.C."/>
            <person name="Labutti K."/>
            <person name="Haridas S."/>
            <person name="Kuo A."/>
            <person name="Salamov A."/>
            <person name="Ahrendt S.R."/>
            <person name="Lipzen A."/>
            <person name="Sullivan W."/>
            <person name="Andreopoulos W.B."/>
            <person name="Clum A."/>
            <person name="Lindquist E."/>
            <person name="Daum C."/>
            <person name="Ramamoorthy G.K."/>
            <person name="Gryganskyi A."/>
            <person name="Culley D."/>
            <person name="Magnuson J.K."/>
            <person name="James T.Y."/>
            <person name="O'Malley M.A."/>
            <person name="Stajich J.E."/>
            <person name="Spatafora J.W."/>
            <person name="Visel A."/>
            <person name="Grigoriev I.V."/>
        </authorList>
    </citation>
    <scope>NUCLEOTIDE SEQUENCE [LARGE SCALE GENOMIC DNA]</scope>
    <source>
        <strain evidence="2 3">68-887.2</strain>
    </source>
</reference>
<dbReference type="Proteomes" id="UP000193986">
    <property type="component" value="Unassembled WGS sequence"/>
</dbReference>
<sequence length="354" mass="39676">MEIYMSLASRLETDEPAASGLGFLDPTKPVLEIEFDLTLQKVEVANIKISGRSRKGAGGRSHKELQDQGPIIFVKLQQDLGALKSRKGDTGSVLWRSSYHLARNLLASHHHPPGAPLLPLLDLSKLRQARILELGAGTGLLAILLSPLCKEYTVSDRIENLRLVERNLELNGINPVSSARKSEHLHPTTSAGKAGHMYPASSASKAAKDRHERNRGESERKYQDGLVRLEEVDWTEVSRERQRHRSRHDQNNTGPYNPTSSEKDTYDLVLAVDCIYNENLVQPFVDTLAFYCPKGGRTVVWVVVELRSADVLTLFLETWLADSEGQWTIVRIFGEALGDWGSQKPRWVGWVGWR</sequence>
<accession>A0A1Y2AKS0</accession>
<dbReference type="Pfam" id="PF10294">
    <property type="entry name" value="Methyltransf_16"/>
    <property type="match status" value="2"/>
</dbReference>
<dbReference type="SUPFAM" id="SSF53335">
    <property type="entry name" value="S-adenosyl-L-methionine-dependent methyltransferases"/>
    <property type="match status" value="1"/>
</dbReference>
<dbReference type="GO" id="GO:0005829">
    <property type="term" value="C:cytosol"/>
    <property type="evidence" value="ECO:0007669"/>
    <property type="project" value="TreeGrafter"/>
</dbReference>
<dbReference type="AlphaFoldDB" id="A0A1Y2AKS0"/>
<proteinExistence type="predicted"/>
<name>A0A1Y2AKS0_9TREE</name>
<dbReference type="EMBL" id="MCFC01000083">
    <property type="protein sequence ID" value="ORY23141.1"/>
    <property type="molecule type" value="Genomic_DNA"/>
</dbReference>
<dbReference type="InParanoid" id="A0A1Y2AKS0"/>
<evidence type="ECO:0000313" key="3">
    <source>
        <dbReference type="Proteomes" id="UP000193986"/>
    </source>
</evidence>
<feature type="compositionally biased region" description="Basic and acidic residues" evidence="1">
    <location>
        <begin position="206"/>
        <end position="222"/>
    </location>
</feature>
<dbReference type="InterPro" id="IPR029063">
    <property type="entry name" value="SAM-dependent_MTases_sf"/>
</dbReference>
<dbReference type="InterPro" id="IPR019410">
    <property type="entry name" value="Methyltransf_16"/>
</dbReference>